<dbReference type="Proteomes" id="UP001320898">
    <property type="component" value="Unassembled WGS sequence"/>
</dbReference>
<reference evidence="6 7" key="1">
    <citation type="submission" date="2022-04" db="EMBL/GenBank/DDBJ databases">
        <authorList>
            <person name="Ye Y.-Q."/>
            <person name="Du Z.-J."/>
        </authorList>
    </citation>
    <scope>NUCLEOTIDE SEQUENCE [LARGE SCALE GENOMIC DNA]</scope>
    <source>
        <strain evidence="6 7">A6E488</strain>
    </source>
</reference>
<feature type="domain" description="HTH lysR-type" evidence="5">
    <location>
        <begin position="1"/>
        <end position="60"/>
    </location>
</feature>
<evidence type="ECO:0000313" key="7">
    <source>
        <dbReference type="Proteomes" id="UP001320898"/>
    </source>
</evidence>
<name>A0AAW5QTL5_9HYPH</name>
<keyword evidence="3" id="KW-0238">DNA-binding</keyword>
<dbReference type="PRINTS" id="PR00039">
    <property type="entry name" value="HTHLYSR"/>
</dbReference>
<sequence length="316" mass="34826">MSLSVQHMRWVVAAADFGGFSRAARHLGISQPSLSAVIQATEEKFGARLFDRTTRYIGPTAFGDLIVSRMRAVIAEYDAMLKDIEAFRDSRLGNLEIACLSSLAISVVPHAVRRLKERYPSIRLVINEANSGGVAQQVREGTVDMGICADTLAYDDLLFTPLAVERLGVFYSRIHFPEIRRLTWRKALTLPRIAMTERTGIPSLLDKHLPKYPDTIPPVVEVTNLATMHTMVRDGIGIGILPSFALRVDDGDGLAVQYLEDPVIDRRIGAVSRRGRTRSPSAQVFADILHGLLKETQPAFDPPGPGQRVAMLRAGD</sequence>
<dbReference type="AlphaFoldDB" id="A0AAW5QTL5"/>
<protein>
    <submittedName>
        <fullName evidence="6">LysR family transcriptional regulator</fullName>
    </submittedName>
</protein>
<accession>A0AAW5QTL5</accession>
<dbReference type="InterPro" id="IPR050950">
    <property type="entry name" value="HTH-type_LysR_regulators"/>
</dbReference>
<keyword evidence="2" id="KW-0805">Transcription regulation</keyword>
<dbReference type="Pfam" id="PF03466">
    <property type="entry name" value="LysR_substrate"/>
    <property type="match status" value="1"/>
</dbReference>
<dbReference type="PANTHER" id="PTHR30419">
    <property type="entry name" value="HTH-TYPE TRANSCRIPTIONAL REGULATOR YBHD"/>
    <property type="match status" value="1"/>
</dbReference>
<dbReference type="InterPro" id="IPR005119">
    <property type="entry name" value="LysR_subst-bd"/>
</dbReference>
<comment type="similarity">
    <text evidence="1">Belongs to the LysR transcriptional regulatory family.</text>
</comment>
<evidence type="ECO:0000259" key="5">
    <source>
        <dbReference type="PROSITE" id="PS50931"/>
    </source>
</evidence>
<dbReference type="GO" id="GO:0005829">
    <property type="term" value="C:cytosol"/>
    <property type="evidence" value="ECO:0007669"/>
    <property type="project" value="TreeGrafter"/>
</dbReference>
<dbReference type="SUPFAM" id="SSF53850">
    <property type="entry name" value="Periplasmic binding protein-like II"/>
    <property type="match status" value="1"/>
</dbReference>
<dbReference type="Pfam" id="PF00126">
    <property type="entry name" value="HTH_1"/>
    <property type="match status" value="1"/>
</dbReference>
<evidence type="ECO:0000256" key="3">
    <source>
        <dbReference type="ARBA" id="ARBA00023125"/>
    </source>
</evidence>
<evidence type="ECO:0000256" key="4">
    <source>
        <dbReference type="ARBA" id="ARBA00023163"/>
    </source>
</evidence>
<dbReference type="PROSITE" id="PS50931">
    <property type="entry name" value="HTH_LYSR"/>
    <property type="match status" value="1"/>
</dbReference>
<dbReference type="SUPFAM" id="SSF46785">
    <property type="entry name" value="Winged helix' DNA-binding domain"/>
    <property type="match status" value="1"/>
</dbReference>
<dbReference type="GO" id="GO:0003700">
    <property type="term" value="F:DNA-binding transcription factor activity"/>
    <property type="evidence" value="ECO:0007669"/>
    <property type="project" value="InterPro"/>
</dbReference>
<dbReference type="InterPro" id="IPR000847">
    <property type="entry name" value="LysR_HTH_N"/>
</dbReference>
<comment type="caution">
    <text evidence="6">The sequence shown here is derived from an EMBL/GenBank/DDBJ whole genome shotgun (WGS) entry which is preliminary data.</text>
</comment>
<gene>
    <name evidence="6" type="ORF">MUB46_05850</name>
</gene>
<dbReference type="GO" id="GO:0003677">
    <property type="term" value="F:DNA binding"/>
    <property type="evidence" value="ECO:0007669"/>
    <property type="project" value="UniProtKB-KW"/>
</dbReference>
<keyword evidence="7" id="KW-1185">Reference proteome</keyword>
<dbReference type="Gene3D" id="3.40.190.10">
    <property type="entry name" value="Periplasmic binding protein-like II"/>
    <property type="match status" value="2"/>
</dbReference>
<proteinExistence type="inferred from homology"/>
<evidence type="ECO:0000313" key="6">
    <source>
        <dbReference type="EMBL" id="MCT8971381.1"/>
    </source>
</evidence>
<keyword evidence="4" id="KW-0804">Transcription</keyword>
<dbReference type="InterPro" id="IPR036390">
    <property type="entry name" value="WH_DNA-bd_sf"/>
</dbReference>
<dbReference type="Gene3D" id="1.10.10.10">
    <property type="entry name" value="Winged helix-like DNA-binding domain superfamily/Winged helix DNA-binding domain"/>
    <property type="match status" value="1"/>
</dbReference>
<dbReference type="InterPro" id="IPR036388">
    <property type="entry name" value="WH-like_DNA-bd_sf"/>
</dbReference>
<dbReference type="EMBL" id="JALIDZ010000002">
    <property type="protein sequence ID" value="MCT8971381.1"/>
    <property type="molecule type" value="Genomic_DNA"/>
</dbReference>
<evidence type="ECO:0000256" key="1">
    <source>
        <dbReference type="ARBA" id="ARBA00009437"/>
    </source>
</evidence>
<organism evidence="6 7">
    <name type="scientific">Microbaculum marinisediminis</name>
    <dbReference type="NCBI Taxonomy" id="2931392"/>
    <lineage>
        <taxon>Bacteria</taxon>
        <taxon>Pseudomonadati</taxon>
        <taxon>Pseudomonadota</taxon>
        <taxon>Alphaproteobacteria</taxon>
        <taxon>Hyphomicrobiales</taxon>
        <taxon>Tepidamorphaceae</taxon>
        <taxon>Microbaculum</taxon>
    </lineage>
</organism>
<evidence type="ECO:0000256" key="2">
    <source>
        <dbReference type="ARBA" id="ARBA00023015"/>
    </source>
</evidence>
<dbReference type="RefSeq" id="WP_261614941.1">
    <property type="nucleotide sequence ID" value="NZ_JALIDZ010000002.1"/>
</dbReference>